<comment type="catalytic activity">
    <reaction evidence="1">
        <text>Random hydrolysis of (1-&gt;4)-beta-D-mannosidic linkages in mannans, galactomannans and glucomannans.</text>
        <dbReference type="EC" id="3.2.1.78"/>
    </reaction>
</comment>
<organism evidence="11 12">
    <name type="scientific">Dendrobium catenatum</name>
    <dbReference type="NCBI Taxonomy" id="906689"/>
    <lineage>
        <taxon>Eukaryota</taxon>
        <taxon>Viridiplantae</taxon>
        <taxon>Streptophyta</taxon>
        <taxon>Embryophyta</taxon>
        <taxon>Tracheophyta</taxon>
        <taxon>Spermatophyta</taxon>
        <taxon>Magnoliopsida</taxon>
        <taxon>Liliopsida</taxon>
        <taxon>Asparagales</taxon>
        <taxon>Orchidaceae</taxon>
        <taxon>Epidendroideae</taxon>
        <taxon>Malaxideae</taxon>
        <taxon>Dendrobiinae</taxon>
        <taxon>Dendrobium</taxon>
    </lineage>
</organism>
<reference evidence="11 12" key="1">
    <citation type="journal article" date="2016" name="Sci. Rep.">
        <title>The Dendrobium catenatum Lindl. genome sequence provides insights into polysaccharide synthase, floral development and adaptive evolution.</title>
        <authorList>
            <person name="Zhang G.Q."/>
            <person name="Xu Q."/>
            <person name="Bian C."/>
            <person name="Tsai W.C."/>
            <person name="Yeh C.M."/>
            <person name="Liu K.W."/>
            <person name="Yoshida K."/>
            <person name="Zhang L.S."/>
            <person name="Chang S.B."/>
            <person name="Chen F."/>
            <person name="Shi Y."/>
            <person name="Su Y.Y."/>
            <person name="Zhang Y.Q."/>
            <person name="Chen L.J."/>
            <person name="Yin Y."/>
            <person name="Lin M."/>
            <person name="Huang H."/>
            <person name="Deng H."/>
            <person name="Wang Z.W."/>
            <person name="Zhu S.L."/>
            <person name="Zhao X."/>
            <person name="Deng C."/>
            <person name="Niu S.C."/>
            <person name="Huang J."/>
            <person name="Wang M."/>
            <person name="Liu G.H."/>
            <person name="Yang H.J."/>
            <person name="Xiao X.J."/>
            <person name="Hsiao Y.Y."/>
            <person name="Wu W.L."/>
            <person name="Chen Y.Y."/>
            <person name="Mitsuda N."/>
            <person name="Ohme-Takagi M."/>
            <person name="Luo Y.B."/>
            <person name="Van de Peer Y."/>
            <person name="Liu Z.J."/>
        </authorList>
    </citation>
    <scope>NUCLEOTIDE SEQUENCE [LARGE SCALE GENOMIC DNA]</scope>
    <source>
        <tissue evidence="11">The whole plant</tissue>
    </source>
</reference>
<evidence type="ECO:0000313" key="11">
    <source>
        <dbReference type="EMBL" id="PKU71012.1"/>
    </source>
</evidence>
<evidence type="ECO:0000256" key="1">
    <source>
        <dbReference type="ARBA" id="ARBA00001678"/>
    </source>
</evidence>
<dbReference type="InterPro" id="IPR017853">
    <property type="entry name" value="GH"/>
</dbReference>
<evidence type="ECO:0000256" key="8">
    <source>
        <dbReference type="ARBA" id="ARBA00023295"/>
    </source>
</evidence>
<dbReference type="OrthoDB" id="406631at2759"/>
<dbReference type="InterPro" id="IPR018087">
    <property type="entry name" value="Glyco_hydro_5_CS"/>
</dbReference>
<dbReference type="InterPro" id="IPR045053">
    <property type="entry name" value="MAN-like"/>
</dbReference>
<evidence type="ECO:0000256" key="9">
    <source>
        <dbReference type="SAM" id="SignalP"/>
    </source>
</evidence>
<keyword evidence="7" id="KW-0378">Hydrolase</keyword>
<feature type="chain" id="PRO_5014169480" description="mannan endo-1,4-beta-mannosidase" evidence="9">
    <location>
        <begin position="22"/>
        <end position="417"/>
    </location>
</feature>
<dbReference type="AlphaFoldDB" id="A0A2I0W5S4"/>
<evidence type="ECO:0000256" key="7">
    <source>
        <dbReference type="ARBA" id="ARBA00022801"/>
    </source>
</evidence>
<dbReference type="Gene3D" id="3.20.20.80">
    <property type="entry name" value="Glycosidases"/>
    <property type="match status" value="1"/>
</dbReference>
<keyword evidence="6 9" id="KW-0732">Signal</keyword>
<protein>
    <recommendedName>
        <fullName evidence="4">mannan endo-1,4-beta-mannosidase</fullName>
        <ecNumber evidence="4">3.2.1.78</ecNumber>
    </recommendedName>
</protein>
<dbReference type="Proteomes" id="UP000233837">
    <property type="component" value="Unassembled WGS sequence"/>
</dbReference>
<evidence type="ECO:0000256" key="6">
    <source>
        <dbReference type="ARBA" id="ARBA00022729"/>
    </source>
</evidence>
<gene>
    <name evidence="11" type="primary">MAN1</name>
    <name evidence="11" type="ORF">MA16_Dca021000</name>
</gene>
<comment type="subcellular location">
    <subcellularLocation>
        <location evidence="2">Secreted</location>
    </subcellularLocation>
</comment>
<dbReference type="GO" id="GO:0000272">
    <property type="term" value="P:polysaccharide catabolic process"/>
    <property type="evidence" value="ECO:0007669"/>
    <property type="project" value="InterPro"/>
</dbReference>
<dbReference type="PANTHER" id="PTHR31451:SF39">
    <property type="entry name" value="MANNAN ENDO-1,4-BETA-MANNOSIDASE 1"/>
    <property type="match status" value="1"/>
</dbReference>
<evidence type="ECO:0000259" key="10">
    <source>
        <dbReference type="Pfam" id="PF26410"/>
    </source>
</evidence>
<feature type="signal peptide" evidence="9">
    <location>
        <begin position="1"/>
        <end position="21"/>
    </location>
</feature>
<evidence type="ECO:0000256" key="2">
    <source>
        <dbReference type="ARBA" id="ARBA00004613"/>
    </source>
</evidence>
<dbReference type="SUPFAM" id="SSF51445">
    <property type="entry name" value="(Trans)glycosidases"/>
    <property type="match status" value="1"/>
</dbReference>
<dbReference type="STRING" id="906689.A0A2I0W5S4"/>
<dbReference type="EC" id="3.2.1.78" evidence="4"/>
<evidence type="ECO:0000313" key="12">
    <source>
        <dbReference type="Proteomes" id="UP000233837"/>
    </source>
</evidence>
<keyword evidence="8" id="KW-0326">Glycosidase</keyword>
<dbReference type="Pfam" id="PF26410">
    <property type="entry name" value="GH5_mannosidase"/>
    <property type="match status" value="1"/>
</dbReference>
<dbReference type="GO" id="GO:0016985">
    <property type="term" value="F:mannan endo-1,4-beta-mannosidase activity"/>
    <property type="evidence" value="ECO:0007669"/>
    <property type="project" value="UniProtKB-EC"/>
</dbReference>
<feature type="domain" description="Glycoside hydrolase family 5" evidence="10">
    <location>
        <begin position="38"/>
        <end position="373"/>
    </location>
</feature>
<dbReference type="PROSITE" id="PS00659">
    <property type="entry name" value="GLYCOSYL_HYDROL_F5"/>
    <property type="match status" value="1"/>
</dbReference>
<keyword evidence="5" id="KW-0964">Secreted</keyword>
<proteinExistence type="inferred from homology"/>
<accession>A0A2I0W5S4</accession>
<dbReference type="InterPro" id="IPR001547">
    <property type="entry name" value="Glyco_hydro_5"/>
</dbReference>
<comment type="similarity">
    <text evidence="3">Belongs to the glycosyl hydrolase 5 (cellulase A) family.</text>
</comment>
<dbReference type="PANTHER" id="PTHR31451">
    <property type="match status" value="1"/>
</dbReference>
<evidence type="ECO:0000256" key="3">
    <source>
        <dbReference type="ARBA" id="ARBA00005641"/>
    </source>
</evidence>
<dbReference type="EMBL" id="KZ502898">
    <property type="protein sequence ID" value="PKU71012.1"/>
    <property type="molecule type" value="Genomic_DNA"/>
</dbReference>
<evidence type="ECO:0000256" key="5">
    <source>
        <dbReference type="ARBA" id="ARBA00022525"/>
    </source>
</evidence>
<dbReference type="FunFam" id="3.20.20.80:FF:000012">
    <property type="entry name" value="Mannan endo-1,4-beta-mannosidase 6"/>
    <property type="match status" value="1"/>
</dbReference>
<name>A0A2I0W5S4_9ASPA</name>
<dbReference type="GO" id="GO:0005576">
    <property type="term" value="C:extracellular region"/>
    <property type="evidence" value="ECO:0007669"/>
    <property type="project" value="UniProtKB-SubCell"/>
</dbReference>
<sequence length="417" mass="47271">MQGNIHVFLLIAACSFTAILCLHLPVTDQERKSAKGIFIEVNGTQFVKDSQPFYINGLNAYWLMSRASEPTEKEKVSIALQQASLLGTNVVRTWAFSDADDYIPLQTSPGFYDEKMFKGLDFVLSEAKKNGVFLILSLVNNYEEFGGKKQYVEWAREKGQSISSPDDFFTNDLVRRFYKNHVKTILTRNNSISGIQYRDDPIILAWELINEPRCNSDISGDTIQVWIEEMSAYVKTIDKNHLLEIGLEGFYGDSIVERKQFNPGDDVVGSDFISNNLVPEIDFATIHIYPEQWIPSLSIIDQFDFVQSWIKVHIRDSDKILGKPLLITEFGRPWLNSGLISVNERDSLYQIVYDNIYASAREGSAGVGSLFWQLLVHGLDGLRDGYEVILSEAPSTSIIIYQQSQRLLTLNKLSDSS</sequence>
<reference evidence="11 12" key="2">
    <citation type="journal article" date="2017" name="Nature">
        <title>The Apostasia genome and the evolution of orchids.</title>
        <authorList>
            <person name="Zhang G.Q."/>
            <person name="Liu K.W."/>
            <person name="Li Z."/>
            <person name="Lohaus R."/>
            <person name="Hsiao Y.Y."/>
            <person name="Niu S.C."/>
            <person name="Wang J.Y."/>
            <person name="Lin Y.C."/>
            <person name="Xu Q."/>
            <person name="Chen L.J."/>
            <person name="Yoshida K."/>
            <person name="Fujiwara S."/>
            <person name="Wang Z.W."/>
            <person name="Zhang Y.Q."/>
            <person name="Mitsuda N."/>
            <person name="Wang M."/>
            <person name="Liu G.H."/>
            <person name="Pecoraro L."/>
            <person name="Huang H.X."/>
            <person name="Xiao X.J."/>
            <person name="Lin M."/>
            <person name="Wu X.Y."/>
            <person name="Wu W.L."/>
            <person name="Chen Y.Y."/>
            <person name="Chang S.B."/>
            <person name="Sakamoto S."/>
            <person name="Ohme-Takagi M."/>
            <person name="Yagi M."/>
            <person name="Zeng S.J."/>
            <person name="Shen C.Y."/>
            <person name="Yeh C.M."/>
            <person name="Luo Y.B."/>
            <person name="Tsai W.C."/>
            <person name="Van de Peer Y."/>
            <person name="Liu Z.J."/>
        </authorList>
    </citation>
    <scope>NUCLEOTIDE SEQUENCE [LARGE SCALE GENOMIC DNA]</scope>
    <source>
        <tissue evidence="11">The whole plant</tissue>
    </source>
</reference>
<evidence type="ECO:0000256" key="4">
    <source>
        <dbReference type="ARBA" id="ARBA00012706"/>
    </source>
</evidence>
<keyword evidence="12" id="KW-1185">Reference proteome</keyword>